<evidence type="ECO:0000313" key="3">
    <source>
        <dbReference type="Proteomes" id="UP001054945"/>
    </source>
</evidence>
<dbReference type="EMBL" id="BPLR01008274">
    <property type="protein sequence ID" value="GIY23458.1"/>
    <property type="molecule type" value="Genomic_DNA"/>
</dbReference>
<proteinExistence type="predicted"/>
<gene>
    <name evidence="2" type="ORF">CEXT_736421</name>
</gene>
<feature type="signal peptide" evidence="1">
    <location>
        <begin position="1"/>
        <end position="17"/>
    </location>
</feature>
<accession>A0AAV4RNE5</accession>
<comment type="caution">
    <text evidence="2">The sequence shown here is derived from an EMBL/GenBank/DDBJ whole genome shotgun (WGS) entry which is preliminary data.</text>
</comment>
<sequence>MFPSEMCILLILITADARLQVEPQSVSVEDSLVDPRKNGNPINRPCALKRIEDPRSPTEEISRTPIEVADKFPRDTNDVRYRLCFAENCISTFLNQCHTKLNKGVLLVGYLTGVKFKCEPDHNA</sequence>
<protein>
    <submittedName>
        <fullName evidence="2">Uncharacterized protein</fullName>
    </submittedName>
</protein>
<dbReference type="Proteomes" id="UP001054945">
    <property type="component" value="Unassembled WGS sequence"/>
</dbReference>
<keyword evidence="1" id="KW-0732">Signal</keyword>
<organism evidence="2 3">
    <name type="scientific">Caerostris extrusa</name>
    <name type="common">Bark spider</name>
    <name type="synonym">Caerostris bankana</name>
    <dbReference type="NCBI Taxonomy" id="172846"/>
    <lineage>
        <taxon>Eukaryota</taxon>
        <taxon>Metazoa</taxon>
        <taxon>Ecdysozoa</taxon>
        <taxon>Arthropoda</taxon>
        <taxon>Chelicerata</taxon>
        <taxon>Arachnida</taxon>
        <taxon>Araneae</taxon>
        <taxon>Araneomorphae</taxon>
        <taxon>Entelegynae</taxon>
        <taxon>Araneoidea</taxon>
        <taxon>Araneidae</taxon>
        <taxon>Caerostris</taxon>
    </lineage>
</organism>
<evidence type="ECO:0000256" key="1">
    <source>
        <dbReference type="SAM" id="SignalP"/>
    </source>
</evidence>
<name>A0AAV4RNE5_CAEEX</name>
<evidence type="ECO:0000313" key="2">
    <source>
        <dbReference type="EMBL" id="GIY23458.1"/>
    </source>
</evidence>
<keyword evidence="3" id="KW-1185">Reference proteome</keyword>
<feature type="chain" id="PRO_5043539928" evidence="1">
    <location>
        <begin position="18"/>
        <end position="124"/>
    </location>
</feature>
<dbReference type="AlphaFoldDB" id="A0AAV4RNE5"/>
<reference evidence="2 3" key="1">
    <citation type="submission" date="2021-06" db="EMBL/GenBank/DDBJ databases">
        <title>Caerostris extrusa draft genome.</title>
        <authorList>
            <person name="Kono N."/>
            <person name="Arakawa K."/>
        </authorList>
    </citation>
    <scope>NUCLEOTIDE SEQUENCE [LARGE SCALE GENOMIC DNA]</scope>
</reference>